<keyword evidence="1 6" id="KW-0436">Ligase</keyword>
<feature type="domain" description="tRNA(Ile)-lysidine/2-thiocytidine synthase N-terminal" evidence="7">
    <location>
        <begin position="2"/>
        <end position="177"/>
    </location>
</feature>
<comment type="similarity">
    <text evidence="6">Belongs to the tRNA(Ile)-lysidine synthase family.</text>
</comment>
<evidence type="ECO:0000256" key="4">
    <source>
        <dbReference type="ARBA" id="ARBA00022840"/>
    </source>
</evidence>
<reference evidence="8 9" key="1">
    <citation type="submission" date="2016-04" db="EMBL/GenBank/DDBJ databases">
        <title>Draft genome sequence of freshwater magnetotactic bacteria Magnetospirillum marisnigri SP-1 and Magnetospirillum moscoviense BB-1.</title>
        <authorList>
            <person name="Koziaeva V."/>
            <person name="Dziuba M.V."/>
            <person name="Ivanov T.M."/>
            <person name="Kuznetsov B."/>
            <person name="Grouzdev D.S."/>
        </authorList>
    </citation>
    <scope>NUCLEOTIDE SEQUENCE [LARGE SCALE GENOMIC DNA]</scope>
    <source>
        <strain evidence="8 9">BB-1</strain>
    </source>
</reference>
<protein>
    <recommendedName>
        <fullName evidence="6">tRNA(Ile)-lysidine synthase</fullName>
        <ecNumber evidence="6">6.3.4.19</ecNumber>
    </recommendedName>
    <alternativeName>
        <fullName evidence="6">tRNA(Ile)-2-lysyl-cytidine synthase</fullName>
    </alternativeName>
    <alternativeName>
        <fullName evidence="6">tRNA(Ile)-lysidine synthetase</fullName>
    </alternativeName>
</protein>
<organism evidence="8 9">
    <name type="scientific">Magnetospirillum moscoviense</name>
    <dbReference type="NCBI Taxonomy" id="1437059"/>
    <lineage>
        <taxon>Bacteria</taxon>
        <taxon>Pseudomonadati</taxon>
        <taxon>Pseudomonadota</taxon>
        <taxon>Alphaproteobacteria</taxon>
        <taxon>Rhodospirillales</taxon>
        <taxon>Rhodospirillaceae</taxon>
        <taxon>Magnetospirillum</taxon>
    </lineage>
</organism>
<dbReference type="EC" id="6.3.4.19" evidence="6"/>
<dbReference type="InterPro" id="IPR012094">
    <property type="entry name" value="tRNA_Ile_lys_synt"/>
</dbReference>
<proteinExistence type="inferred from homology"/>
<comment type="function">
    <text evidence="6">Ligates lysine onto the cytidine present at position 34 of the AUA codon-specific tRNA(Ile) that contains the anticodon CAU, in an ATP-dependent manner. Cytidine is converted to lysidine, thus changing the amino acid specificity of the tRNA from methionine to isoleucine.</text>
</comment>
<evidence type="ECO:0000256" key="5">
    <source>
        <dbReference type="ARBA" id="ARBA00048539"/>
    </source>
</evidence>
<dbReference type="Gene3D" id="3.40.50.620">
    <property type="entry name" value="HUPs"/>
    <property type="match status" value="1"/>
</dbReference>
<evidence type="ECO:0000256" key="6">
    <source>
        <dbReference type="HAMAP-Rule" id="MF_01161"/>
    </source>
</evidence>
<dbReference type="GO" id="GO:0005737">
    <property type="term" value="C:cytoplasm"/>
    <property type="evidence" value="ECO:0007669"/>
    <property type="project" value="UniProtKB-SubCell"/>
</dbReference>
<dbReference type="Proteomes" id="UP000078543">
    <property type="component" value="Unassembled WGS sequence"/>
</dbReference>
<keyword evidence="6" id="KW-0963">Cytoplasm</keyword>
<dbReference type="PANTHER" id="PTHR43033">
    <property type="entry name" value="TRNA(ILE)-LYSIDINE SYNTHASE-RELATED"/>
    <property type="match status" value="1"/>
</dbReference>
<evidence type="ECO:0000313" key="9">
    <source>
        <dbReference type="Proteomes" id="UP000078543"/>
    </source>
</evidence>
<evidence type="ECO:0000313" key="8">
    <source>
        <dbReference type="EMBL" id="OAN64467.1"/>
    </source>
</evidence>
<dbReference type="PANTHER" id="PTHR43033:SF1">
    <property type="entry name" value="TRNA(ILE)-LYSIDINE SYNTHASE-RELATED"/>
    <property type="match status" value="1"/>
</dbReference>
<dbReference type="InterPro" id="IPR014729">
    <property type="entry name" value="Rossmann-like_a/b/a_fold"/>
</dbReference>
<sequence>MAVSGGADSMALALLAADWAAARGGRVTALTVDHALRPQSGAEAAQVGRWLAARDIPHVILVRAGVRPTADVQAMARSARYRLLTEWCRAQGVTHLLLAHHQADQAETLLLRLGRGSGVDGLAAMAPMVSRDGVVLLRPLLDVPADCLRGFLKGRGQDWIEDSSNADPAFARVRMRRLLPVLAGEGLSVPRLAETAARMRRARDALDWMVAQRAATSVRLHPAGFATVDLAAFIDPPEEIGLRLLVRLLQAAGGGDYPPRAERTEGLFQRLAQGRAGKATLAGCTLAIGADSVVFAREAARQAAPVTLVPGERLLWDGRLRVEVPNDLPAGLRLAGLGASGWRPLGKVAPVPAPARASLPALFDRDGVFAVPHLGYKRGGGVISAEWIVWEGPMRHCLVPAGGGII</sequence>
<dbReference type="GO" id="GO:0032267">
    <property type="term" value="F:tRNA(Ile)-lysidine synthase activity"/>
    <property type="evidence" value="ECO:0007669"/>
    <property type="project" value="UniProtKB-EC"/>
</dbReference>
<comment type="domain">
    <text evidence="6">The N-terminal region contains the highly conserved SGGXDS motif, predicted to be a P-loop motif involved in ATP binding.</text>
</comment>
<feature type="binding site" evidence="6">
    <location>
        <begin position="4"/>
        <end position="9"/>
    </location>
    <ligand>
        <name>ATP</name>
        <dbReference type="ChEBI" id="CHEBI:30616"/>
    </ligand>
</feature>
<name>A0A178N0Y8_9PROT</name>
<gene>
    <name evidence="6" type="primary">tilS</name>
    <name evidence="8" type="ORF">A6A05_06170</name>
</gene>
<dbReference type="GO" id="GO:0005524">
    <property type="term" value="F:ATP binding"/>
    <property type="evidence" value="ECO:0007669"/>
    <property type="project" value="UniProtKB-UniRule"/>
</dbReference>
<dbReference type="EMBL" id="LWQU01000032">
    <property type="protein sequence ID" value="OAN64467.1"/>
    <property type="molecule type" value="Genomic_DNA"/>
</dbReference>
<evidence type="ECO:0000256" key="2">
    <source>
        <dbReference type="ARBA" id="ARBA00022694"/>
    </source>
</evidence>
<keyword evidence="4 6" id="KW-0067">ATP-binding</keyword>
<keyword evidence="3 6" id="KW-0547">Nucleotide-binding</keyword>
<evidence type="ECO:0000259" key="7">
    <source>
        <dbReference type="Pfam" id="PF01171"/>
    </source>
</evidence>
<dbReference type="AlphaFoldDB" id="A0A178N0Y8"/>
<dbReference type="STRING" id="1437059.A6A05_06170"/>
<evidence type="ECO:0000256" key="1">
    <source>
        <dbReference type="ARBA" id="ARBA00022598"/>
    </source>
</evidence>
<comment type="catalytic activity">
    <reaction evidence="5 6">
        <text>cytidine(34) in tRNA(Ile2) + L-lysine + ATP = lysidine(34) in tRNA(Ile2) + AMP + diphosphate + H(+)</text>
        <dbReference type="Rhea" id="RHEA:43744"/>
        <dbReference type="Rhea" id="RHEA-COMP:10625"/>
        <dbReference type="Rhea" id="RHEA-COMP:10670"/>
        <dbReference type="ChEBI" id="CHEBI:15378"/>
        <dbReference type="ChEBI" id="CHEBI:30616"/>
        <dbReference type="ChEBI" id="CHEBI:32551"/>
        <dbReference type="ChEBI" id="CHEBI:33019"/>
        <dbReference type="ChEBI" id="CHEBI:82748"/>
        <dbReference type="ChEBI" id="CHEBI:83665"/>
        <dbReference type="ChEBI" id="CHEBI:456215"/>
        <dbReference type="EC" id="6.3.4.19"/>
    </reaction>
</comment>
<dbReference type="SUPFAM" id="SSF52402">
    <property type="entry name" value="Adenine nucleotide alpha hydrolases-like"/>
    <property type="match status" value="1"/>
</dbReference>
<keyword evidence="9" id="KW-1185">Reference proteome</keyword>
<dbReference type="GO" id="GO:0006400">
    <property type="term" value="P:tRNA modification"/>
    <property type="evidence" value="ECO:0007669"/>
    <property type="project" value="UniProtKB-UniRule"/>
</dbReference>
<comment type="caution">
    <text evidence="8">The sequence shown here is derived from an EMBL/GenBank/DDBJ whole genome shotgun (WGS) entry which is preliminary data.</text>
</comment>
<accession>A0A178N0Y8</accession>
<dbReference type="Pfam" id="PF01171">
    <property type="entry name" value="ATP_bind_3"/>
    <property type="match status" value="1"/>
</dbReference>
<dbReference type="CDD" id="cd01992">
    <property type="entry name" value="TilS_N"/>
    <property type="match status" value="1"/>
</dbReference>
<dbReference type="HAMAP" id="MF_01161">
    <property type="entry name" value="tRNA_Ile_lys_synt"/>
    <property type="match status" value="1"/>
</dbReference>
<keyword evidence="2 6" id="KW-0819">tRNA processing</keyword>
<comment type="subcellular location">
    <subcellularLocation>
        <location evidence="6">Cytoplasm</location>
    </subcellularLocation>
</comment>
<evidence type="ECO:0000256" key="3">
    <source>
        <dbReference type="ARBA" id="ARBA00022741"/>
    </source>
</evidence>
<dbReference type="InterPro" id="IPR011063">
    <property type="entry name" value="TilS/TtcA_N"/>
</dbReference>
<dbReference type="InterPro" id="IPR012795">
    <property type="entry name" value="tRNA_Ile_lys_synt_N"/>
</dbReference>
<dbReference type="NCBIfam" id="TIGR02432">
    <property type="entry name" value="lysidine_TilS_N"/>
    <property type="match status" value="1"/>
</dbReference>